<evidence type="ECO:0000256" key="1">
    <source>
        <dbReference type="SAM" id="MobiDB-lite"/>
    </source>
</evidence>
<dbReference type="HOGENOM" id="CLU_1134122_0_0_1"/>
<protein>
    <submittedName>
        <fullName evidence="2">Uncharacterized protein</fullName>
    </submittedName>
</protein>
<dbReference type="Proteomes" id="UP000007431">
    <property type="component" value="Unassembled WGS sequence"/>
</dbReference>
<sequence>MTVTAVVMGVTRRETEPPITIATFRAPSGLSDSTSGSAPASPTPGSPGSQQIAPPSLCERLPHGFDLSDRKFVHFTNEDDYENCDEQPCPHFRSSSIPCPRITEEEDNETPTLIIPTVTRYFPILVPSHVSTPRSFARTQSPLDMSHHDMETNIEDGFADQPEEQPTMQQRLALMEQSIQQQQTLTYQMTQLLLAMANRSSSGHKPLAKVNPPPTFDGNRANGRAFLDAAEVYVGSMELYWQLML</sequence>
<keyword evidence="3" id="KW-1185">Reference proteome</keyword>
<evidence type="ECO:0000313" key="3">
    <source>
        <dbReference type="Proteomes" id="UP000007431"/>
    </source>
</evidence>
<dbReference type="GeneID" id="9596244"/>
<evidence type="ECO:0000313" key="2">
    <source>
        <dbReference type="EMBL" id="EFI97255.1"/>
    </source>
</evidence>
<dbReference type="RefSeq" id="XP_003032158.1">
    <property type="nucleotide sequence ID" value="XM_003032112.1"/>
</dbReference>
<organism evidence="3">
    <name type="scientific">Schizophyllum commune (strain H4-8 / FGSC 9210)</name>
    <name type="common">Split gill fungus</name>
    <dbReference type="NCBI Taxonomy" id="578458"/>
    <lineage>
        <taxon>Eukaryota</taxon>
        <taxon>Fungi</taxon>
        <taxon>Dikarya</taxon>
        <taxon>Basidiomycota</taxon>
        <taxon>Agaricomycotina</taxon>
        <taxon>Agaricomycetes</taxon>
        <taxon>Agaricomycetidae</taxon>
        <taxon>Agaricales</taxon>
        <taxon>Schizophyllaceae</taxon>
        <taxon>Schizophyllum</taxon>
    </lineage>
</organism>
<gene>
    <name evidence="2" type="ORF">SCHCODRAFT_108925</name>
</gene>
<dbReference type="InParanoid" id="D8Q4L6"/>
<accession>D8Q4L6</accession>
<feature type="non-terminal residue" evidence="2">
    <location>
        <position position="245"/>
    </location>
</feature>
<proteinExistence type="predicted"/>
<name>D8Q4L6_SCHCM</name>
<dbReference type="VEuPathDB" id="FungiDB:SCHCODRAFT_02688881"/>
<dbReference type="AlphaFoldDB" id="D8Q4L6"/>
<reference evidence="2 3" key="1">
    <citation type="journal article" date="2010" name="Nat. Biotechnol.">
        <title>Genome sequence of the model mushroom Schizophyllum commune.</title>
        <authorList>
            <person name="Ohm R.A."/>
            <person name="de Jong J.F."/>
            <person name="Lugones L.G."/>
            <person name="Aerts A."/>
            <person name="Kothe E."/>
            <person name="Stajich J.E."/>
            <person name="de Vries R.P."/>
            <person name="Record E."/>
            <person name="Levasseur A."/>
            <person name="Baker S.E."/>
            <person name="Bartholomew K.A."/>
            <person name="Coutinho P.M."/>
            <person name="Erdmann S."/>
            <person name="Fowler T.J."/>
            <person name="Gathman A.C."/>
            <person name="Lombard V."/>
            <person name="Henrissat B."/>
            <person name="Knabe N."/>
            <person name="Kuees U."/>
            <person name="Lilly W.W."/>
            <person name="Lindquist E."/>
            <person name="Lucas S."/>
            <person name="Magnuson J.K."/>
            <person name="Piumi F."/>
            <person name="Raudaskoski M."/>
            <person name="Salamov A."/>
            <person name="Schmutz J."/>
            <person name="Schwarze F.W.M.R."/>
            <person name="vanKuyk P.A."/>
            <person name="Horton J.S."/>
            <person name="Grigoriev I.V."/>
            <person name="Woesten H.A.B."/>
        </authorList>
    </citation>
    <scope>NUCLEOTIDE SEQUENCE [LARGE SCALE GENOMIC DNA]</scope>
    <source>
        <strain evidence="3">H4-8 / FGSC 9210</strain>
    </source>
</reference>
<feature type="region of interest" description="Disordered" evidence="1">
    <location>
        <begin position="24"/>
        <end position="54"/>
    </location>
</feature>
<dbReference type="EMBL" id="GL377306">
    <property type="protein sequence ID" value="EFI97255.1"/>
    <property type="molecule type" value="Genomic_DNA"/>
</dbReference>
<dbReference type="KEGG" id="scm:SCHCO_02688881"/>